<evidence type="ECO:0000256" key="4">
    <source>
        <dbReference type="ARBA" id="ARBA00022438"/>
    </source>
</evidence>
<dbReference type="AlphaFoldDB" id="A0A8K1D5D7"/>
<evidence type="ECO:0000256" key="6">
    <source>
        <dbReference type="ARBA" id="ARBA00022670"/>
    </source>
</evidence>
<reference evidence="15" key="1">
    <citation type="submission" date="2019-04" db="EMBL/GenBank/DDBJ databases">
        <title>Genome assembly of Zosterops borbonicus 15179.</title>
        <authorList>
            <person name="Leroy T."/>
            <person name="Anselmetti Y."/>
            <person name="Tilak M.-K."/>
            <person name="Nabholz B."/>
        </authorList>
    </citation>
    <scope>NUCLEOTIDE SEQUENCE</scope>
    <source>
        <strain evidence="15">HGM_15179</strain>
        <tissue evidence="15">Muscle</tissue>
    </source>
</reference>
<evidence type="ECO:0000313" key="15">
    <source>
        <dbReference type="EMBL" id="TRZ06150.1"/>
    </source>
</evidence>
<keyword evidence="9" id="KW-0862">Zinc</keyword>
<name>A0A8K1D5D7_9PASS</name>
<evidence type="ECO:0000256" key="14">
    <source>
        <dbReference type="ARBA" id="ARBA00081993"/>
    </source>
</evidence>
<dbReference type="Gene3D" id="2.60.40.1910">
    <property type="match status" value="1"/>
</dbReference>
<evidence type="ECO:0000256" key="1">
    <source>
        <dbReference type="ARBA" id="ARBA00001947"/>
    </source>
</evidence>
<dbReference type="GO" id="GO:0016285">
    <property type="term" value="F:alanyl aminopeptidase activity"/>
    <property type="evidence" value="ECO:0007669"/>
    <property type="project" value="UniProtKB-EC"/>
</dbReference>
<keyword evidence="10" id="KW-0482">Metalloprotease</keyword>
<dbReference type="GO" id="GO:0008237">
    <property type="term" value="F:metallopeptidase activity"/>
    <property type="evidence" value="ECO:0007669"/>
    <property type="project" value="UniProtKB-KW"/>
</dbReference>
<dbReference type="Proteomes" id="UP000796761">
    <property type="component" value="Unassembled WGS sequence"/>
</dbReference>
<dbReference type="EC" id="3.4.11.14" evidence="12"/>
<evidence type="ECO:0000256" key="10">
    <source>
        <dbReference type="ARBA" id="ARBA00023049"/>
    </source>
</evidence>
<comment type="similarity">
    <text evidence="3">Belongs to the peptidase M1 family.</text>
</comment>
<comment type="caution">
    <text evidence="15">The sequence shown here is derived from an EMBL/GenBank/DDBJ whole genome shotgun (WGS) entry which is preliminary data.</text>
</comment>
<keyword evidence="6" id="KW-0645">Protease</keyword>
<protein>
    <recommendedName>
        <fullName evidence="13">Puromycin-sensitive aminopeptidase</fullName>
        <ecNumber evidence="12">3.4.11.14</ecNumber>
    </recommendedName>
    <alternativeName>
        <fullName evidence="14">Cytosol alanyl aminopeptidase</fullName>
    </alternativeName>
</protein>
<keyword evidence="5" id="KW-0963">Cytoplasm</keyword>
<evidence type="ECO:0000256" key="2">
    <source>
        <dbReference type="ARBA" id="ARBA00004496"/>
    </source>
</evidence>
<dbReference type="GO" id="GO:0005737">
    <property type="term" value="C:cytoplasm"/>
    <property type="evidence" value="ECO:0007669"/>
    <property type="project" value="UniProtKB-SubCell"/>
</dbReference>
<evidence type="ECO:0000256" key="5">
    <source>
        <dbReference type="ARBA" id="ARBA00022490"/>
    </source>
</evidence>
<comment type="subcellular location">
    <subcellularLocation>
        <location evidence="2">Cytoplasm</location>
    </subcellularLocation>
</comment>
<organism evidence="15 16">
    <name type="scientific">Zosterops borbonicus</name>
    <dbReference type="NCBI Taxonomy" id="364589"/>
    <lineage>
        <taxon>Eukaryota</taxon>
        <taxon>Metazoa</taxon>
        <taxon>Chordata</taxon>
        <taxon>Craniata</taxon>
        <taxon>Vertebrata</taxon>
        <taxon>Euteleostomi</taxon>
        <taxon>Archelosauria</taxon>
        <taxon>Archosauria</taxon>
        <taxon>Dinosauria</taxon>
        <taxon>Saurischia</taxon>
        <taxon>Theropoda</taxon>
        <taxon>Coelurosauria</taxon>
        <taxon>Aves</taxon>
        <taxon>Neognathae</taxon>
        <taxon>Neoaves</taxon>
        <taxon>Telluraves</taxon>
        <taxon>Australaves</taxon>
        <taxon>Passeriformes</taxon>
        <taxon>Sylvioidea</taxon>
        <taxon>Zosteropidae</taxon>
        <taxon>Zosterops</taxon>
    </lineage>
</organism>
<evidence type="ECO:0000256" key="9">
    <source>
        <dbReference type="ARBA" id="ARBA00022833"/>
    </source>
</evidence>
<dbReference type="EMBL" id="SWJQ01002833">
    <property type="protein sequence ID" value="TRZ06150.1"/>
    <property type="molecule type" value="Genomic_DNA"/>
</dbReference>
<evidence type="ECO:0000256" key="7">
    <source>
        <dbReference type="ARBA" id="ARBA00022723"/>
    </source>
</evidence>
<keyword evidence="16" id="KW-1185">Reference proteome</keyword>
<proteinExistence type="inferred from homology"/>
<dbReference type="GO" id="GO:0046872">
    <property type="term" value="F:metal ion binding"/>
    <property type="evidence" value="ECO:0007669"/>
    <property type="project" value="UniProtKB-KW"/>
</dbReference>
<keyword evidence="7" id="KW-0479">Metal-binding</keyword>
<evidence type="ECO:0000256" key="8">
    <source>
        <dbReference type="ARBA" id="ARBA00022801"/>
    </source>
</evidence>
<sequence length="68" mass="7575">QEDDKVLKLVQKKFCASGPYTGEDVPLWMVPISVCTSADPGSAKMQILMDKAELTVVLKDTKPEHWVK</sequence>
<evidence type="ECO:0000313" key="16">
    <source>
        <dbReference type="Proteomes" id="UP000796761"/>
    </source>
</evidence>
<keyword evidence="8" id="KW-0378">Hydrolase</keyword>
<evidence type="ECO:0000256" key="12">
    <source>
        <dbReference type="ARBA" id="ARBA00066316"/>
    </source>
</evidence>
<feature type="non-terminal residue" evidence="15">
    <location>
        <position position="1"/>
    </location>
</feature>
<accession>A0A8K1D5D7</accession>
<feature type="non-terminal residue" evidence="15">
    <location>
        <position position="68"/>
    </location>
</feature>
<comment type="cofactor">
    <cofactor evidence="1">
        <name>Zn(2+)</name>
        <dbReference type="ChEBI" id="CHEBI:29105"/>
    </cofactor>
</comment>
<gene>
    <name evidence="15" type="ORF">HGM15179_020957</name>
</gene>
<comment type="catalytic activity">
    <reaction evidence="11">
        <text>Release of an N-terminal amino acid, preferentially alanine, from a wide range of peptides, amides and arylamides.</text>
        <dbReference type="EC" id="3.4.11.14"/>
    </reaction>
</comment>
<evidence type="ECO:0000256" key="13">
    <source>
        <dbReference type="ARBA" id="ARBA00074113"/>
    </source>
</evidence>
<dbReference type="GO" id="GO:0006508">
    <property type="term" value="P:proteolysis"/>
    <property type="evidence" value="ECO:0007669"/>
    <property type="project" value="UniProtKB-KW"/>
</dbReference>
<evidence type="ECO:0000256" key="11">
    <source>
        <dbReference type="ARBA" id="ARBA00052895"/>
    </source>
</evidence>
<dbReference type="FunFam" id="2.60.40.1910:FF:000002">
    <property type="entry name" value="Aminopeptidase"/>
    <property type="match status" value="1"/>
</dbReference>
<evidence type="ECO:0000256" key="3">
    <source>
        <dbReference type="ARBA" id="ARBA00010136"/>
    </source>
</evidence>
<keyword evidence="4" id="KW-0031">Aminopeptidase</keyword>